<keyword evidence="12" id="KW-1185">Reference proteome</keyword>
<feature type="compositionally biased region" description="Gly residues" evidence="10">
    <location>
        <begin position="126"/>
        <end position="147"/>
    </location>
</feature>
<comment type="similarity">
    <text evidence="2 9">Belongs to the EAF6 family.</text>
</comment>
<keyword evidence="7 9" id="KW-0804">Transcription</keyword>
<protein>
    <recommendedName>
        <fullName evidence="3">Chromatin modification-related protein MEAF6</fullName>
    </recommendedName>
</protein>
<dbReference type="InParanoid" id="A0A7M7JMF2"/>
<dbReference type="AlphaFoldDB" id="A0A7M7JMF2"/>
<evidence type="ECO:0000256" key="9">
    <source>
        <dbReference type="RuleBase" id="RU368022"/>
    </source>
</evidence>
<proteinExistence type="inferred from homology"/>
<evidence type="ECO:0000256" key="8">
    <source>
        <dbReference type="ARBA" id="ARBA00023242"/>
    </source>
</evidence>
<keyword evidence="8" id="KW-0539">Nucleus</keyword>
<dbReference type="GeneID" id="111245436"/>
<evidence type="ECO:0000256" key="5">
    <source>
        <dbReference type="ARBA" id="ARBA00023015"/>
    </source>
</evidence>
<keyword evidence="4" id="KW-0156">Chromatin regulator</keyword>
<evidence type="ECO:0000256" key="2">
    <source>
        <dbReference type="ARBA" id="ARBA00010916"/>
    </source>
</evidence>
<accession>A0A7M7JMF2</accession>
<keyword evidence="6" id="KW-0175">Coiled coil</keyword>
<dbReference type="GO" id="GO:0000123">
    <property type="term" value="C:histone acetyltransferase complex"/>
    <property type="evidence" value="ECO:0007669"/>
    <property type="project" value="InterPro"/>
</dbReference>
<dbReference type="Pfam" id="PF09340">
    <property type="entry name" value="NuA4"/>
    <property type="match status" value="1"/>
</dbReference>
<dbReference type="KEGG" id="vde:111245436"/>
<dbReference type="InterPro" id="IPR015418">
    <property type="entry name" value="Eaf6"/>
</dbReference>
<evidence type="ECO:0000256" key="6">
    <source>
        <dbReference type="ARBA" id="ARBA00023054"/>
    </source>
</evidence>
<sequence>MAKNSTLPDSRAELAELVKRKAEIAETLANLERQIYAFEGSYLEDTQLYGNIIRGWDRYLGGGSGTQRPTNSKADKRNRKFKDAERLFSKSSITSSAAVSGLVDGGGDTADDLDPAGATHSEGEENGGSGDRSGAIGGGAGGGGGGNASSASSFTSSSSNCSTTAGLNGGHSPPHPPASLGGGGGSHKSHNAHGGPPVKKQKTAQKKLKSSGIVSSGSSSGRTNNNSGAGNVRSRSGSSKGQRR</sequence>
<dbReference type="RefSeq" id="XP_022649542.1">
    <property type="nucleotide sequence ID" value="XM_022793807.1"/>
</dbReference>
<evidence type="ECO:0000256" key="4">
    <source>
        <dbReference type="ARBA" id="ARBA00022853"/>
    </source>
</evidence>
<keyword evidence="5 9" id="KW-0805">Transcription regulation</keyword>
<dbReference type="Proteomes" id="UP000594260">
    <property type="component" value="Unplaced"/>
</dbReference>
<name>A0A7M7JMF2_VARDE</name>
<evidence type="ECO:0000313" key="11">
    <source>
        <dbReference type="EnsemblMetazoa" id="XP_022649542"/>
    </source>
</evidence>
<evidence type="ECO:0000256" key="7">
    <source>
        <dbReference type="ARBA" id="ARBA00023163"/>
    </source>
</evidence>
<feature type="region of interest" description="Disordered" evidence="10">
    <location>
        <begin position="99"/>
        <end position="244"/>
    </location>
</feature>
<dbReference type="GO" id="GO:0006325">
    <property type="term" value="P:chromatin organization"/>
    <property type="evidence" value="ECO:0007669"/>
    <property type="project" value="UniProtKB-KW"/>
</dbReference>
<feature type="compositionally biased region" description="Low complexity" evidence="10">
    <location>
        <begin position="210"/>
        <end position="244"/>
    </location>
</feature>
<feature type="compositionally biased region" description="Basic residues" evidence="10">
    <location>
        <begin position="199"/>
        <end position="209"/>
    </location>
</feature>
<dbReference type="PANTHER" id="PTHR13476">
    <property type="entry name" value="CHROMATIN MODIFICATION-RELATED PROTEIN MEAF6"/>
    <property type="match status" value="1"/>
</dbReference>
<dbReference type="EnsemblMetazoa" id="XM_022793807">
    <property type="protein sequence ID" value="XP_022649542"/>
    <property type="gene ID" value="LOC111245436"/>
</dbReference>
<evidence type="ECO:0000256" key="3">
    <source>
        <dbReference type="ARBA" id="ARBA00019141"/>
    </source>
</evidence>
<dbReference type="GO" id="GO:0005634">
    <property type="term" value="C:nucleus"/>
    <property type="evidence" value="ECO:0007669"/>
    <property type="project" value="UniProtKB-SubCell"/>
</dbReference>
<evidence type="ECO:0000256" key="10">
    <source>
        <dbReference type="SAM" id="MobiDB-lite"/>
    </source>
</evidence>
<evidence type="ECO:0000313" key="12">
    <source>
        <dbReference type="Proteomes" id="UP000594260"/>
    </source>
</evidence>
<dbReference type="OrthoDB" id="440324at2759"/>
<evidence type="ECO:0000256" key="1">
    <source>
        <dbReference type="ARBA" id="ARBA00004123"/>
    </source>
</evidence>
<organism evidence="11 12">
    <name type="scientific">Varroa destructor</name>
    <name type="common">Honeybee mite</name>
    <dbReference type="NCBI Taxonomy" id="109461"/>
    <lineage>
        <taxon>Eukaryota</taxon>
        <taxon>Metazoa</taxon>
        <taxon>Ecdysozoa</taxon>
        <taxon>Arthropoda</taxon>
        <taxon>Chelicerata</taxon>
        <taxon>Arachnida</taxon>
        <taxon>Acari</taxon>
        <taxon>Parasitiformes</taxon>
        <taxon>Mesostigmata</taxon>
        <taxon>Gamasina</taxon>
        <taxon>Dermanyssoidea</taxon>
        <taxon>Varroidae</taxon>
        <taxon>Varroa</taxon>
    </lineage>
</organism>
<comment type="subcellular location">
    <subcellularLocation>
        <location evidence="1">Nucleus</location>
    </subcellularLocation>
</comment>
<reference evidence="11" key="1">
    <citation type="submission" date="2021-01" db="UniProtKB">
        <authorList>
            <consortium name="EnsemblMetazoa"/>
        </authorList>
    </citation>
    <scope>IDENTIFICATION</scope>
</reference>
<feature type="region of interest" description="Disordered" evidence="10">
    <location>
        <begin position="62"/>
        <end position="82"/>
    </location>
</feature>
<feature type="compositionally biased region" description="Low complexity" evidence="10">
    <location>
        <begin position="148"/>
        <end position="172"/>
    </location>
</feature>